<reference evidence="1 2" key="1">
    <citation type="journal article" date="2022" name="bioRxiv">
        <title>The genome of the oomycete Peronosclerospora sorghi, a cosmopolitan pathogen of maize and sorghum, is inflated with dispersed pseudogenes.</title>
        <authorList>
            <person name="Fletcher K."/>
            <person name="Martin F."/>
            <person name="Isakeit T."/>
            <person name="Cavanaugh K."/>
            <person name="Magill C."/>
            <person name="Michelmore R."/>
        </authorList>
    </citation>
    <scope>NUCLEOTIDE SEQUENCE [LARGE SCALE GENOMIC DNA]</scope>
    <source>
        <strain evidence="1">P6</strain>
    </source>
</reference>
<organism evidence="1 2">
    <name type="scientific">Peronosclerospora sorghi</name>
    <dbReference type="NCBI Taxonomy" id="230839"/>
    <lineage>
        <taxon>Eukaryota</taxon>
        <taxon>Sar</taxon>
        <taxon>Stramenopiles</taxon>
        <taxon>Oomycota</taxon>
        <taxon>Peronosporomycetes</taxon>
        <taxon>Peronosporales</taxon>
        <taxon>Peronosporaceae</taxon>
        <taxon>Peronosclerospora</taxon>
    </lineage>
</organism>
<dbReference type="Proteomes" id="UP001163321">
    <property type="component" value="Chromosome 8"/>
</dbReference>
<comment type="caution">
    <text evidence="1">The sequence shown here is derived from an EMBL/GenBank/DDBJ whole genome shotgun (WGS) entry which is preliminary data.</text>
</comment>
<name>A0ACC0VNA1_9STRA</name>
<gene>
    <name evidence="1" type="ORF">PsorP6_002964</name>
</gene>
<proteinExistence type="predicted"/>
<keyword evidence="2" id="KW-1185">Reference proteome</keyword>
<evidence type="ECO:0000313" key="2">
    <source>
        <dbReference type="Proteomes" id="UP001163321"/>
    </source>
</evidence>
<evidence type="ECO:0000313" key="1">
    <source>
        <dbReference type="EMBL" id="KAI9907677.1"/>
    </source>
</evidence>
<dbReference type="EMBL" id="CM047587">
    <property type="protein sequence ID" value="KAI9907677.1"/>
    <property type="molecule type" value="Genomic_DNA"/>
</dbReference>
<sequence length="149" mass="16978">MTTFNYSGQLPSVVDGMLVKRRLRANEIKDDEDRTTPREFFTALKDQHGGRTTAEKIVKHHLSSTAEATGDQELKIQAAKDLIAGAHYPSMVETFRSTFGMKGYEKHLFSSLCKVFGDKVMPKVLFHLKQEDRVSSSMLSKLWDSQFKY</sequence>
<accession>A0ACC0VNA1</accession>
<protein>
    <submittedName>
        <fullName evidence="1">Uncharacterized protein</fullName>
    </submittedName>
</protein>